<dbReference type="GO" id="GO:1902458">
    <property type="term" value="P:positive regulation of stomatal opening"/>
    <property type="evidence" value="ECO:0007669"/>
    <property type="project" value="EnsemblPlants"/>
</dbReference>
<dbReference type="GO" id="GO:0009528">
    <property type="term" value="C:plastid inner membrane"/>
    <property type="evidence" value="ECO:0007669"/>
    <property type="project" value="EnsemblPlants"/>
</dbReference>
<dbReference type="OrthoDB" id="4812at2759"/>
<evidence type="ECO:0000256" key="2">
    <source>
        <dbReference type="SAM" id="MobiDB-lite"/>
    </source>
</evidence>
<feature type="compositionally biased region" description="Basic and acidic residues" evidence="2">
    <location>
        <begin position="387"/>
        <end position="398"/>
    </location>
</feature>
<dbReference type="GO" id="GO:2000070">
    <property type="term" value="P:regulation of response to water deprivation"/>
    <property type="evidence" value="ECO:0007669"/>
    <property type="project" value="EnsemblPlants"/>
</dbReference>
<dbReference type="Pfam" id="PF11264">
    <property type="entry name" value="ThylakoidFormat"/>
    <property type="match status" value="1"/>
</dbReference>
<dbReference type="AlphaFoldDB" id="A0A388KAK5"/>
<proteinExistence type="predicted"/>
<dbReference type="STRING" id="69332.A0A388KAK5"/>
<dbReference type="PANTHER" id="PTHR34793">
    <property type="entry name" value="PROTEIN THYLAKOID FORMATION 1, CHLOROPLASTIC"/>
    <property type="match status" value="1"/>
</dbReference>
<dbReference type="GO" id="GO:0010027">
    <property type="term" value="P:thylakoid membrane organization"/>
    <property type="evidence" value="ECO:0007669"/>
    <property type="project" value="EnsemblPlants"/>
</dbReference>
<accession>A0A388KAK5</accession>
<evidence type="ECO:0000256" key="1">
    <source>
        <dbReference type="ARBA" id="ARBA00023054"/>
    </source>
</evidence>
<dbReference type="GO" id="GO:0010182">
    <property type="term" value="P:sugar mediated signaling pathway"/>
    <property type="evidence" value="ECO:0007669"/>
    <property type="project" value="EnsemblPlants"/>
</dbReference>
<dbReference type="EMBL" id="BFEA01000082">
    <property type="protein sequence ID" value="GBG67095.1"/>
    <property type="molecule type" value="Genomic_DNA"/>
</dbReference>
<sequence>MAATRLAMGVASGQCVTGCREGATGLSPALQQGERSSWGLSAPSSSCPFSSRSPSPSPSLSSSSSSSTSRVPSFLTLRLQASASPTPSSLFSAGHVCSRCSYAFNPLRFDPSLSLSRPRSHPSCGKPRYLGTPSPPARVHPHPYHQLRSSSGPAGTAAAAAVVASAASSAGLNDIPTVADTKSAFLQSYKRPIPTLYNTGLQELLVQHHLIRWNAAYKYDPITALGFVTVFDALMDGYPDPESRDAIFRAYVLALQEDPDQYRKDAVAILEWAAGQDSTNILAFAQGEGEGEGSPSSSSSSSFETALKELSVRAAAKRKFKNNRFFAVGLQTLAGAVQSPKPTTVEDLCKALNVGKVAVERDLDVYRNLLQKLQTAKELLREFLDREKKKQAQRDAQKTETTTASPSEG</sequence>
<reference evidence="3 4" key="1">
    <citation type="journal article" date="2018" name="Cell">
        <title>The Chara Genome: Secondary Complexity and Implications for Plant Terrestrialization.</title>
        <authorList>
            <person name="Nishiyama T."/>
            <person name="Sakayama H."/>
            <person name="Vries J.D."/>
            <person name="Buschmann H."/>
            <person name="Saint-Marcoux D."/>
            <person name="Ullrich K.K."/>
            <person name="Haas F.B."/>
            <person name="Vanderstraeten L."/>
            <person name="Becker D."/>
            <person name="Lang D."/>
            <person name="Vosolsobe S."/>
            <person name="Rombauts S."/>
            <person name="Wilhelmsson P.K.I."/>
            <person name="Janitza P."/>
            <person name="Kern R."/>
            <person name="Heyl A."/>
            <person name="Rumpler F."/>
            <person name="Villalobos L.I.A.C."/>
            <person name="Clay J.M."/>
            <person name="Skokan R."/>
            <person name="Toyoda A."/>
            <person name="Suzuki Y."/>
            <person name="Kagoshima H."/>
            <person name="Schijlen E."/>
            <person name="Tajeshwar N."/>
            <person name="Catarino B."/>
            <person name="Hetherington A.J."/>
            <person name="Saltykova A."/>
            <person name="Bonnot C."/>
            <person name="Breuninger H."/>
            <person name="Symeonidi A."/>
            <person name="Radhakrishnan G.V."/>
            <person name="Van Nieuwerburgh F."/>
            <person name="Deforce D."/>
            <person name="Chang C."/>
            <person name="Karol K.G."/>
            <person name="Hedrich R."/>
            <person name="Ulvskov P."/>
            <person name="Glockner G."/>
            <person name="Delwiche C.F."/>
            <person name="Petrasek J."/>
            <person name="Van de Peer Y."/>
            <person name="Friml J."/>
            <person name="Beilby M."/>
            <person name="Dolan L."/>
            <person name="Kohara Y."/>
            <person name="Sugano S."/>
            <person name="Fujiyama A."/>
            <person name="Delaux P.-M."/>
            <person name="Quint M."/>
            <person name="TheiBen G."/>
            <person name="Hagemann M."/>
            <person name="Harholt J."/>
            <person name="Dunand C."/>
            <person name="Zachgo S."/>
            <person name="Langdale J."/>
            <person name="Maumus F."/>
            <person name="Straeten D.V.D."/>
            <person name="Gould S.B."/>
            <person name="Rensing S.A."/>
        </authorList>
    </citation>
    <scope>NUCLEOTIDE SEQUENCE [LARGE SCALE GENOMIC DNA]</scope>
    <source>
        <strain evidence="3 4">S276</strain>
    </source>
</reference>
<feature type="region of interest" description="Disordered" evidence="2">
    <location>
        <begin position="26"/>
        <end position="67"/>
    </location>
</feature>
<dbReference type="GO" id="GO:0010319">
    <property type="term" value="C:stromule"/>
    <property type="evidence" value="ECO:0007669"/>
    <property type="project" value="EnsemblPlants"/>
</dbReference>
<feature type="compositionally biased region" description="Polar residues" evidence="2">
    <location>
        <begin position="399"/>
        <end position="409"/>
    </location>
</feature>
<dbReference type="GO" id="GO:1903426">
    <property type="term" value="P:regulation of reactive oxygen species biosynthetic process"/>
    <property type="evidence" value="ECO:0007669"/>
    <property type="project" value="EnsemblPlants"/>
</dbReference>
<dbReference type="GO" id="GO:0045037">
    <property type="term" value="P:protein import into chloroplast stroma"/>
    <property type="evidence" value="ECO:0007669"/>
    <property type="project" value="EnsemblPlants"/>
</dbReference>
<dbReference type="InterPro" id="IPR017499">
    <property type="entry name" value="Thf1"/>
</dbReference>
<feature type="region of interest" description="Disordered" evidence="2">
    <location>
        <begin position="387"/>
        <end position="409"/>
    </location>
</feature>
<dbReference type="GO" id="GO:0050829">
    <property type="term" value="P:defense response to Gram-negative bacterium"/>
    <property type="evidence" value="ECO:0007669"/>
    <property type="project" value="EnsemblPlants"/>
</dbReference>
<dbReference type="Proteomes" id="UP000265515">
    <property type="component" value="Unassembled WGS sequence"/>
</dbReference>
<comment type="caution">
    <text evidence="3">The sequence shown here is derived from an EMBL/GenBank/DDBJ whole genome shotgun (WGS) entry which is preliminary data.</text>
</comment>
<dbReference type="PANTHER" id="PTHR34793:SF1">
    <property type="entry name" value="PROTEIN THYLAKOID FORMATION 1, CHLOROPLASTIC"/>
    <property type="match status" value="1"/>
</dbReference>
<feature type="compositionally biased region" description="Low complexity" evidence="2">
    <location>
        <begin position="41"/>
        <end position="67"/>
    </location>
</feature>
<dbReference type="GO" id="GO:0010207">
    <property type="term" value="P:photosystem II assembly"/>
    <property type="evidence" value="ECO:0007669"/>
    <property type="project" value="InterPro"/>
</dbReference>
<gene>
    <name evidence="3" type="ORF">CBR_g78876</name>
</gene>
<name>A0A388KAK5_CHABU</name>
<feature type="compositionally biased region" description="Polar residues" evidence="2">
    <location>
        <begin position="29"/>
        <end position="39"/>
    </location>
</feature>
<protein>
    <submittedName>
        <fullName evidence="3">Uncharacterized protein</fullName>
    </submittedName>
</protein>
<evidence type="ECO:0000313" key="3">
    <source>
        <dbReference type="EMBL" id="GBG67095.1"/>
    </source>
</evidence>
<dbReference type="Gramene" id="GBG67095">
    <property type="protein sequence ID" value="GBG67095"/>
    <property type="gene ID" value="CBR_g78876"/>
</dbReference>
<keyword evidence="1" id="KW-0175">Coiled coil</keyword>
<dbReference type="GO" id="GO:0009534">
    <property type="term" value="C:chloroplast thylakoid"/>
    <property type="evidence" value="ECO:0007669"/>
    <property type="project" value="TreeGrafter"/>
</dbReference>
<dbReference type="GO" id="GO:0045038">
    <property type="term" value="P:protein import into chloroplast thylakoid membrane"/>
    <property type="evidence" value="ECO:0007669"/>
    <property type="project" value="EnsemblPlants"/>
</dbReference>
<dbReference type="GO" id="GO:0072597">
    <property type="term" value="P:maintenance of protein location in chloroplast"/>
    <property type="evidence" value="ECO:0007669"/>
    <property type="project" value="EnsemblPlants"/>
</dbReference>
<evidence type="ECO:0000313" key="4">
    <source>
        <dbReference type="Proteomes" id="UP000265515"/>
    </source>
</evidence>
<keyword evidence="4" id="KW-1185">Reference proteome</keyword>
<organism evidence="3 4">
    <name type="scientific">Chara braunii</name>
    <name type="common">Braun's stonewort</name>
    <dbReference type="NCBI Taxonomy" id="69332"/>
    <lineage>
        <taxon>Eukaryota</taxon>
        <taxon>Viridiplantae</taxon>
        <taxon>Streptophyta</taxon>
        <taxon>Charophyceae</taxon>
        <taxon>Charales</taxon>
        <taxon>Characeae</taxon>
        <taxon>Chara</taxon>
    </lineage>
</organism>
<dbReference type="GO" id="GO:0009532">
    <property type="term" value="C:plastid stroma"/>
    <property type="evidence" value="ECO:0007669"/>
    <property type="project" value="EnsemblPlants"/>
</dbReference>
<dbReference type="GO" id="GO:0015996">
    <property type="term" value="P:chlorophyll catabolic process"/>
    <property type="evidence" value="ECO:0007669"/>
    <property type="project" value="EnsemblPlants"/>
</dbReference>
<dbReference type="GO" id="GO:0007186">
    <property type="term" value="P:G protein-coupled receptor signaling pathway"/>
    <property type="evidence" value="ECO:0007669"/>
    <property type="project" value="EnsemblPlants"/>
</dbReference>
<dbReference type="GO" id="GO:0009527">
    <property type="term" value="C:plastid outer membrane"/>
    <property type="evidence" value="ECO:0007669"/>
    <property type="project" value="EnsemblPlants"/>
</dbReference>